<organism evidence="2 3">
    <name type="scientific">Micromonospora sediminimaris</name>
    <dbReference type="NCBI Taxonomy" id="547162"/>
    <lineage>
        <taxon>Bacteria</taxon>
        <taxon>Bacillati</taxon>
        <taxon>Actinomycetota</taxon>
        <taxon>Actinomycetes</taxon>
        <taxon>Micromonosporales</taxon>
        <taxon>Micromonosporaceae</taxon>
        <taxon>Micromonospora</taxon>
    </lineage>
</organism>
<protein>
    <recommendedName>
        <fullName evidence="1">Transposase IS701-like DDE domain-containing protein</fullName>
    </recommendedName>
</protein>
<dbReference type="Proteomes" id="UP000607311">
    <property type="component" value="Unassembled WGS sequence"/>
</dbReference>
<evidence type="ECO:0000313" key="2">
    <source>
        <dbReference type="EMBL" id="GIJ33144.1"/>
    </source>
</evidence>
<dbReference type="Pfam" id="PF13546">
    <property type="entry name" value="DDE_5"/>
    <property type="match status" value="1"/>
</dbReference>
<dbReference type="InterPro" id="IPR012337">
    <property type="entry name" value="RNaseH-like_sf"/>
</dbReference>
<dbReference type="PANTHER" id="PTHR33627">
    <property type="entry name" value="TRANSPOSASE"/>
    <property type="match status" value="1"/>
</dbReference>
<name>A0A9W5URA0_9ACTN</name>
<keyword evidence="3" id="KW-1185">Reference proteome</keyword>
<dbReference type="InterPro" id="IPR039365">
    <property type="entry name" value="IS701-like"/>
</dbReference>
<sequence>MFLGYASAGGHTLIDRRVYLPASWTDDRDRCHAAGVPDETEFATRSQLAADMITAALDAGVPAGWATADEAYGNSAAFRAHLRGHALGYVLAVSRSHLVPLDGGKTRVRADRIAADLPASAWQRRSAGAGSKGPRFYDWAWLDDVCTDADPDDGGRHSLLIRRNTTTGELAFYRCWTPRPTTLAQLVRVAGIRWTVEEAFQAAKSQVGLDQHQVRRWDSWHRFTTLALAALAVLAICAADATDDDPTDTTLIKLTVNEIRRLINACIIRPISDLAHRLHWSGWRRQHQARARQSHYTRRLNLELQP</sequence>
<dbReference type="NCBIfam" id="NF033540">
    <property type="entry name" value="transpos_IS701"/>
    <property type="match status" value="1"/>
</dbReference>
<proteinExistence type="predicted"/>
<dbReference type="EMBL" id="BOPD01000013">
    <property type="protein sequence ID" value="GIJ33144.1"/>
    <property type="molecule type" value="Genomic_DNA"/>
</dbReference>
<evidence type="ECO:0000313" key="3">
    <source>
        <dbReference type="Proteomes" id="UP000607311"/>
    </source>
</evidence>
<dbReference type="AlphaFoldDB" id="A0A9W5URA0"/>
<dbReference type="SUPFAM" id="SSF53098">
    <property type="entry name" value="Ribonuclease H-like"/>
    <property type="match status" value="1"/>
</dbReference>
<dbReference type="PANTHER" id="PTHR33627:SF1">
    <property type="entry name" value="TRANSPOSASE"/>
    <property type="match status" value="1"/>
</dbReference>
<dbReference type="InterPro" id="IPR038721">
    <property type="entry name" value="IS701-like_DDE_dom"/>
</dbReference>
<evidence type="ECO:0000259" key="1">
    <source>
        <dbReference type="Pfam" id="PF13546"/>
    </source>
</evidence>
<comment type="caution">
    <text evidence="2">The sequence shown here is derived from an EMBL/GenBank/DDBJ whole genome shotgun (WGS) entry which is preliminary data.</text>
</comment>
<reference evidence="2" key="1">
    <citation type="submission" date="2021-01" db="EMBL/GenBank/DDBJ databases">
        <title>Whole genome shotgun sequence of Verrucosispora sediminis NBRC 107745.</title>
        <authorList>
            <person name="Komaki H."/>
            <person name="Tamura T."/>
        </authorList>
    </citation>
    <scope>NUCLEOTIDE SEQUENCE</scope>
    <source>
        <strain evidence="2">NBRC 107745</strain>
    </source>
</reference>
<accession>A0A9W5URA0</accession>
<feature type="domain" description="Transposase IS701-like DDE" evidence="1">
    <location>
        <begin position="3"/>
        <end position="99"/>
    </location>
</feature>
<gene>
    <name evidence="2" type="ORF">Vse01_22920</name>
</gene>